<evidence type="ECO:0000256" key="1">
    <source>
        <dbReference type="SAM" id="SignalP"/>
    </source>
</evidence>
<proteinExistence type="predicted"/>
<dbReference type="EMBL" id="LGRX02005762">
    <property type="protein sequence ID" value="KAK3277920.1"/>
    <property type="molecule type" value="Genomic_DNA"/>
</dbReference>
<feature type="chain" id="PRO_5042105299" evidence="1">
    <location>
        <begin position="21"/>
        <end position="186"/>
    </location>
</feature>
<evidence type="ECO:0000313" key="2">
    <source>
        <dbReference type="EMBL" id="KAK3277920.1"/>
    </source>
</evidence>
<sequence length="186" mass="19511">MHTDAHLLCWTAACSLGAHGVELLSTQLRRITHKVMRSAAKESAVRMPCCEGFGRRTVCQLVEAEKGALWRSVCASLNNATVADISRDCPQTGALLLEPSGSCASMQISTAEPRGVDTCVDDLARCSRNDSETFGITALTGIGGAVLCGVLNGRPLSLASVVGMKELTITGEVSLAPNQSTLLHQG</sequence>
<keyword evidence="1" id="KW-0732">Signal</keyword>
<keyword evidence="3" id="KW-1185">Reference proteome</keyword>
<comment type="caution">
    <text evidence="2">The sequence shown here is derived from an EMBL/GenBank/DDBJ whole genome shotgun (WGS) entry which is preliminary data.</text>
</comment>
<dbReference type="AlphaFoldDB" id="A0AAE0GH71"/>
<gene>
    <name evidence="2" type="ORF">CYMTET_14107</name>
</gene>
<organism evidence="2 3">
    <name type="scientific">Cymbomonas tetramitiformis</name>
    <dbReference type="NCBI Taxonomy" id="36881"/>
    <lineage>
        <taxon>Eukaryota</taxon>
        <taxon>Viridiplantae</taxon>
        <taxon>Chlorophyta</taxon>
        <taxon>Pyramimonadophyceae</taxon>
        <taxon>Pyramimonadales</taxon>
        <taxon>Pyramimonadaceae</taxon>
        <taxon>Cymbomonas</taxon>
    </lineage>
</organism>
<reference evidence="2 3" key="1">
    <citation type="journal article" date="2015" name="Genome Biol. Evol.">
        <title>Comparative Genomics of a Bacterivorous Green Alga Reveals Evolutionary Causalities and Consequences of Phago-Mixotrophic Mode of Nutrition.</title>
        <authorList>
            <person name="Burns J.A."/>
            <person name="Paasch A."/>
            <person name="Narechania A."/>
            <person name="Kim E."/>
        </authorList>
    </citation>
    <scope>NUCLEOTIDE SEQUENCE [LARGE SCALE GENOMIC DNA]</scope>
    <source>
        <strain evidence="2 3">PLY_AMNH</strain>
    </source>
</reference>
<accession>A0AAE0GH71</accession>
<dbReference type="Proteomes" id="UP001190700">
    <property type="component" value="Unassembled WGS sequence"/>
</dbReference>
<feature type="signal peptide" evidence="1">
    <location>
        <begin position="1"/>
        <end position="20"/>
    </location>
</feature>
<name>A0AAE0GH71_9CHLO</name>
<evidence type="ECO:0000313" key="3">
    <source>
        <dbReference type="Proteomes" id="UP001190700"/>
    </source>
</evidence>
<protein>
    <submittedName>
        <fullName evidence="2">Uncharacterized protein</fullName>
    </submittedName>
</protein>